<dbReference type="RefSeq" id="XP_016700252.1">
    <property type="nucleotide sequence ID" value="XM_016844763.1"/>
</dbReference>
<dbReference type="PANTHER" id="PTHR46148">
    <property type="entry name" value="CHROMO DOMAIN-CONTAINING PROTEIN"/>
    <property type="match status" value="1"/>
</dbReference>
<dbReference type="OrthoDB" id="913103at2759"/>
<dbReference type="STRING" id="3635.A0A1U8KCN7"/>
<dbReference type="PANTHER" id="PTHR46148:SF44">
    <property type="entry name" value="GAG-POL POLYPROTEIN"/>
    <property type="match status" value="1"/>
</dbReference>
<dbReference type="PaxDb" id="3635-A0A1U8KCN7"/>
<evidence type="ECO:0000313" key="4">
    <source>
        <dbReference type="RefSeq" id="XP_016700252.1"/>
    </source>
</evidence>
<name>A0A1U8KCN7_GOSHI</name>
<reference evidence="4" key="2">
    <citation type="submission" date="2025-08" db="UniProtKB">
        <authorList>
            <consortium name="RefSeq"/>
        </authorList>
    </citation>
    <scope>IDENTIFICATION</scope>
</reference>
<sequence>MDEGKTTDFECNNDGILCFRGRICVPKDVGLRQAILREAHSSSYVMHPNGKKMYHEFRKLYWWLGLKRKDYDCVIEYHPGKANVVTDTLSRKLMTELRAMLARLSLASDRGLCAELQVRPTLSQQIKEKKPLDGEFLKRIRQVEQGIKRDFDIDAEGLPLTPSRKDSVWVIVDWFSKSAHFLVMRTNYLLQKLAKLYIAQIVCLHGVLVSIIFDRDPRKGKLGPRYIGPYEVVEKIGSIAYRLKLRPKLEQIHDVFYVSMLRKYRSDSSHIMPIEEIEIRDDLSYEEEPVEILAREKKVLHNKRVLLVEVLWHNHKIE</sequence>
<dbReference type="SUPFAM" id="SSF53098">
    <property type="entry name" value="Ribonuclease H-like"/>
    <property type="match status" value="1"/>
</dbReference>
<gene>
    <name evidence="4" type="primary">LOC107915626</name>
</gene>
<feature type="domain" description="Tf2-1-like SH3-like" evidence="2">
    <location>
        <begin position="218"/>
        <end position="265"/>
    </location>
</feature>
<evidence type="ECO:0000259" key="2">
    <source>
        <dbReference type="Pfam" id="PF24626"/>
    </source>
</evidence>
<evidence type="ECO:0000259" key="1">
    <source>
        <dbReference type="Pfam" id="PF17921"/>
    </source>
</evidence>
<accession>A0A1U8KCN7</accession>
<dbReference type="Proteomes" id="UP000818029">
    <property type="component" value="Chromosome D10"/>
</dbReference>
<feature type="domain" description="Integrase zinc-binding" evidence="1">
    <location>
        <begin position="30"/>
        <end position="68"/>
    </location>
</feature>
<evidence type="ECO:0008006" key="5">
    <source>
        <dbReference type="Google" id="ProtNLM"/>
    </source>
</evidence>
<dbReference type="Pfam" id="PF17921">
    <property type="entry name" value="Integrase_H2C2"/>
    <property type="match status" value="1"/>
</dbReference>
<dbReference type="InterPro" id="IPR056924">
    <property type="entry name" value="SH3_Tf2-1"/>
</dbReference>
<dbReference type="Gene3D" id="1.10.340.70">
    <property type="match status" value="1"/>
</dbReference>
<dbReference type="Pfam" id="PF24626">
    <property type="entry name" value="SH3_Tf2-1"/>
    <property type="match status" value="1"/>
</dbReference>
<dbReference type="InterPro" id="IPR012337">
    <property type="entry name" value="RNaseH-like_sf"/>
</dbReference>
<keyword evidence="3" id="KW-1185">Reference proteome</keyword>
<evidence type="ECO:0000313" key="3">
    <source>
        <dbReference type="Proteomes" id="UP000818029"/>
    </source>
</evidence>
<dbReference type="AlphaFoldDB" id="A0A1U8KCN7"/>
<dbReference type="InterPro" id="IPR041588">
    <property type="entry name" value="Integrase_H2C2"/>
</dbReference>
<dbReference type="GeneID" id="107915626"/>
<proteinExistence type="predicted"/>
<protein>
    <recommendedName>
        <fullName evidence="5">Integrase</fullName>
    </recommendedName>
</protein>
<dbReference type="KEGG" id="ghi:107915626"/>
<organism evidence="3 4">
    <name type="scientific">Gossypium hirsutum</name>
    <name type="common">Upland cotton</name>
    <name type="synonym">Gossypium mexicanum</name>
    <dbReference type="NCBI Taxonomy" id="3635"/>
    <lineage>
        <taxon>Eukaryota</taxon>
        <taxon>Viridiplantae</taxon>
        <taxon>Streptophyta</taxon>
        <taxon>Embryophyta</taxon>
        <taxon>Tracheophyta</taxon>
        <taxon>Spermatophyta</taxon>
        <taxon>Magnoliopsida</taxon>
        <taxon>eudicotyledons</taxon>
        <taxon>Gunneridae</taxon>
        <taxon>Pentapetalae</taxon>
        <taxon>rosids</taxon>
        <taxon>malvids</taxon>
        <taxon>Malvales</taxon>
        <taxon>Malvaceae</taxon>
        <taxon>Malvoideae</taxon>
        <taxon>Gossypium</taxon>
    </lineage>
</organism>
<reference evidence="3" key="1">
    <citation type="journal article" date="2020" name="Nat. Genet.">
        <title>Genomic diversifications of five Gossypium allopolyploid species and their impact on cotton improvement.</title>
        <authorList>
            <person name="Chen Z.J."/>
            <person name="Sreedasyam A."/>
            <person name="Ando A."/>
            <person name="Song Q."/>
            <person name="De Santiago L.M."/>
            <person name="Hulse-Kemp A.M."/>
            <person name="Ding M."/>
            <person name="Ye W."/>
            <person name="Kirkbride R.C."/>
            <person name="Jenkins J."/>
            <person name="Plott C."/>
            <person name="Lovell J."/>
            <person name="Lin Y.M."/>
            <person name="Vaughn R."/>
            <person name="Liu B."/>
            <person name="Simpson S."/>
            <person name="Scheffler B.E."/>
            <person name="Wen L."/>
            <person name="Saski C.A."/>
            <person name="Grover C.E."/>
            <person name="Hu G."/>
            <person name="Conover J.L."/>
            <person name="Carlson J.W."/>
            <person name="Shu S."/>
            <person name="Boston L.B."/>
            <person name="Williams M."/>
            <person name="Peterson D.G."/>
            <person name="McGee K."/>
            <person name="Jones D.C."/>
            <person name="Wendel J.F."/>
            <person name="Stelly D.M."/>
            <person name="Grimwood J."/>
            <person name="Schmutz J."/>
        </authorList>
    </citation>
    <scope>NUCLEOTIDE SEQUENCE [LARGE SCALE GENOMIC DNA]</scope>
    <source>
        <strain evidence="3">cv. TM-1</strain>
    </source>
</reference>